<proteinExistence type="predicted"/>
<dbReference type="EMBL" id="NRSH01000071">
    <property type="protein sequence ID" value="MBK1726820.1"/>
    <property type="molecule type" value="Genomic_DNA"/>
</dbReference>
<dbReference type="Proteomes" id="UP000738126">
    <property type="component" value="Unassembled WGS sequence"/>
</dbReference>
<gene>
    <name evidence="3" type="ORF">CKO13_07270</name>
</gene>
<comment type="caution">
    <text evidence="3">The sequence shown here is derived from an EMBL/GenBank/DDBJ whole genome shotgun (WGS) entry which is preliminary data.</text>
</comment>
<accession>A0ABS1E7U6</accession>
<feature type="region of interest" description="Disordered" evidence="1">
    <location>
        <begin position="1"/>
        <end position="32"/>
    </location>
</feature>
<dbReference type="InterPro" id="IPR011992">
    <property type="entry name" value="EF-hand-dom_pair"/>
</dbReference>
<evidence type="ECO:0000313" key="4">
    <source>
        <dbReference type="Proteomes" id="UP000738126"/>
    </source>
</evidence>
<sequence length="70" mass="7402">MLALSGAAAAASGSGEADQLPKFSAVDQDGNSKLSLEEAKAVGVEKETFKEEDLDDDGKLTKYDYKYGVK</sequence>
<keyword evidence="4" id="KW-1185">Reference proteome</keyword>
<name>A0ABS1E7U6_9GAMM</name>
<dbReference type="InterPro" id="IPR018247">
    <property type="entry name" value="EF_Hand_1_Ca_BS"/>
</dbReference>
<feature type="domain" description="EF-hand" evidence="2">
    <location>
        <begin position="46"/>
        <end position="70"/>
    </location>
</feature>
<dbReference type="SUPFAM" id="SSF47473">
    <property type="entry name" value="EF-hand"/>
    <property type="match status" value="1"/>
</dbReference>
<dbReference type="PROSITE" id="PS50222">
    <property type="entry name" value="EF_HAND_2"/>
    <property type="match status" value="1"/>
</dbReference>
<dbReference type="PROSITE" id="PS00018">
    <property type="entry name" value="EF_HAND_1"/>
    <property type="match status" value="1"/>
</dbReference>
<organism evidence="3 4">
    <name type="scientific">Halorhodospira neutriphila</name>
    <dbReference type="NCBI Taxonomy" id="168379"/>
    <lineage>
        <taxon>Bacteria</taxon>
        <taxon>Pseudomonadati</taxon>
        <taxon>Pseudomonadota</taxon>
        <taxon>Gammaproteobacteria</taxon>
        <taxon>Chromatiales</taxon>
        <taxon>Ectothiorhodospiraceae</taxon>
        <taxon>Halorhodospira</taxon>
    </lineage>
</organism>
<dbReference type="Gene3D" id="1.10.238.10">
    <property type="entry name" value="EF-hand"/>
    <property type="match status" value="1"/>
</dbReference>
<evidence type="ECO:0000313" key="3">
    <source>
        <dbReference type="EMBL" id="MBK1726820.1"/>
    </source>
</evidence>
<dbReference type="InterPro" id="IPR002048">
    <property type="entry name" value="EF_hand_dom"/>
</dbReference>
<evidence type="ECO:0000259" key="2">
    <source>
        <dbReference type="PROSITE" id="PS50222"/>
    </source>
</evidence>
<feature type="compositionally biased region" description="Low complexity" evidence="1">
    <location>
        <begin position="1"/>
        <end position="15"/>
    </location>
</feature>
<protein>
    <recommendedName>
        <fullName evidence="2">EF-hand domain-containing protein</fullName>
    </recommendedName>
</protein>
<evidence type="ECO:0000256" key="1">
    <source>
        <dbReference type="SAM" id="MobiDB-lite"/>
    </source>
</evidence>
<reference evidence="3 4" key="1">
    <citation type="journal article" date="2020" name="Microorganisms">
        <title>Osmotic Adaptation and Compatible Solute Biosynthesis of Phototrophic Bacteria as Revealed from Genome Analyses.</title>
        <authorList>
            <person name="Imhoff J.F."/>
            <person name="Rahn T."/>
            <person name="Kunzel S."/>
            <person name="Keller A."/>
            <person name="Neulinger S.C."/>
        </authorList>
    </citation>
    <scope>NUCLEOTIDE SEQUENCE [LARGE SCALE GENOMIC DNA]</scope>
    <source>
        <strain evidence="3 4">DSM 15116</strain>
    </source>
</reference>